<gene>
    <name evidence="5" type="ORF">KFE25_012104</name>
</gene>
<evidence type="ECO:0000313" key="6">
    <source>
        <dbReference type="Proteomes" id="UP000751190"/>
    </source>
</evidence>
<dbReference type="PANTHER" id="PTHR24113:SF12">
    <property type="entry name" value="RAN GTPASE-ACTIVATING PROTEIN 1"/>
    <property type="match status" value="1"/>
</dbReference>
<dbReference type="SMART" id="SM00368">
    <property type="entry name" value="LRR_RI"/>
    <property type="match status" value="11"/>
</dbReference>
<keyword evidence="3" id="KW-0677">Repeat</keyword>
<name>A0A8J5XD89_DIALT</name>
<dbReference type="GO" id="GO:0005096">
    <property type="term" value="F:GTPase activator activity"/>
    <property type="evidence" value="ECO:0007669"/>
    <property type="project" value="InterPro"/>
</dbReference>
<dbReference type="SUPFAM" id="SSF52047">
    <property type="entry name" value="RNI-like"/>
    <property type="match status" value="2"/>
</dbReference>
<evidence type="ECO:0000256" key="1">
    <source>
        <dbReference type="ARBA" id="ARBA00022468"/>
    </source>
</evidence>
<dbReference type="GO" id="GO:0031267">
    <property type="term" value="F:small GTPase binding"/>
    <property type="evidence" value="ECO:0007669"/>
    <property type="project" value="TreeGrafter"/>
</dbReference>
<dbReference type="Proteomes" id="UP000751190">
    <property type="component" value="Unassembled WGS sequence"/>
</dbReference>
<feature type="compositionally biased region" description="Low complexity" evidence="4">
    <location>
        <begin position="251"/>
        <end position="269"/>
    </location>
</feature>
<dbReference type="AlphaFoldDB" id="A0A8J5XD89"/>
<dbReference type="GO" id="GO:0048471">
    <property type="term" value="C:perinuclear region of cytoplasm"/>
    <property type="evidence" value="ECO:0007669"/>
    <property type="project" value="TreeGrafter"/>
</dbReference>
<dbReference type="OMA" id="TESYHAS"/>
<dbReference type="GO" id="GO:0006913">
    <property type="term" value="P:nucleocytoplasmic transport"/>
    <property type="evidence" value="ECO:0007669"/>
    <property type="project" value="TreeGrafter"/>
</dbReference>
<dbReference type="InterPro" id="IPR032675">
    <property type="entry name" value="LRR_dom_sf"/>
</dbReference>
<feature type="compositionally biased region" description="Low complexity" evidence="4">
    <location>
        <begin position="136"/>
        <end position="145"/>
    </location>
</feature>
<reference evidence="5" key="1">
    <citation type="submission" date="2021-05" db="EMBL/GenBank/DDBJ databases">
        <title>The genome of the haptophyte Pavlova lutheri (Diacronema luteri, Pavlovales) - a model for lipid biosynthesis in eukaryotic algae.</title>
        <authorList>
            <person name="Hulatt C.J."/>
            <person name="Posewitz M.C."/>
        </authorList>
    </citation>
    <scope>NUCLEOTIDE SEQUENCE</scope>
    <source>
        <strain evidence="5">NIVA-4/92</strain>
    </source>
</reference>
<evidence type="ECO:0000256" key="4">
    <source>
        <dbReference type="SAM" id="MobiDB-lite"/>
    </source>
</evidence>
<proteinExistence type="predicted"/>
<feature type="region of interest" description="Disordered" evidence="4">
    <location>
        <begin position="76"/>
        <end position="101"/>
    </location>
</feature>
<feature type="region of interest" description="Disordered" evidence="4">
    <location>
        <begin position="126"/>
        <end position="352"/>
    </location>
</feature>
<evidence type="ECO:0000256" key="3">
    <source>
        <dbReference type="ARBA" id="ARBA00022737"/>
    </source>
</evidence>
<dbReference type="GO" id="GO:0005829">
    <property type="term" value="C:cytosol"/>
    <property type="evidence" value="ECO:0007669"/>
    <property type="project" value="TreeGrafter"/>
</dbReference>
<evidence type="ECO:0000256" key="2">
    <source>
        <dbReference type="ARBA" id="ARBA00022614"/>
    </source>
</evidence>
<comment type="caution">
    <text evidence="5">The sequence shown here is derived from an EMBL/GenBank/DDBJ whole genome shotgun (WGS) entry which is preliminary data.</text>
</comment>
<dbReference type="Pfam" id="PF13516">
    <property type="entry name" value="LRR_6"/>
    <property type="match status" value="5"/>
</dbReference>
<keyword evidence="1" id="KW-0343">GTPase activation</keyword>
<dbReference type="InterPro" id="IPR027038">
    <property type="entry name" value="RanGap"/>
</dbReference>
<dbReference type="OrthoDB" id="120976at2759"/>
<dbReference type="Gene3D" id="3.80.10.10">
    <property type="entry name" value="Ribonuclease Inhibitor"/>
    <property type="match status" value="4"/>
</dbReference>
<evidence type="ECO:0000313" key="5">
    <source>
        <dbReference type="EMBL" id="KAG8462284.1"/>
    </source>
</evidence>
<protein>
    <submittedName>
        <fullName evidence="5">Uncharacterized protein</fullName>
    </submittedName>
</protein>
<accession>A0A8J5XD89</accession>
<organism evidence="5 6">
    <name type="scientific">Diacronema lutheri</name>
    <name type="common">Unicellular marine alga</name>
    <name type="synonym">Monochrysis lutheri</name>
    <dbReference type="NCBI Taxonomy" id="2081491"/>
    <lineage>
        <taxon>Eukaryota</taxon>
        <taxon>Haptista</taxon>
        <taxon>Haptophyta</taxon>
        <taxon>Pavlovophyceae</taxon>
        <taxon>Pavlovales</taxon>
        <taxon>Pavlovaceae</taxon>
        <taxon>Diacronema</taxon>
    </lineage>
</organism>
<feature type="compositionally biased region" description="Polar residues" evidence="4">
    <location>
        <begin position="217"/>
        <end position="231"/>
    </location>
</feature>
<sequence length="1004" mass="100442">MRRRLSTGELDAAQGVPSALPMAAKAAKRRFGNVVLRMRAFTTRTPRARSNGISAHSSSDEVAALAPLAKAWPPLPPKLARSPTSSAPIIEGGGESSCRLARPAIGPSRAMAAKSLAASQKLKATLDSLSHRRSSRSPSPAASRSSAKREAAPSAARAQLERTRPNAIAGSPPEPLPAPSERAPSSAEERERALSSATTASRKHDPSSPLRALSAHPSATESYHASAQPYATLSPLVPSAHGMPHARADASRCTTSSTQTSARRTASSAHPNASDERVDGAGGAPAPASARDANAHQRSSSATGGDANDGGLRALGTSGALGPAPPPPPRARRHAGGAPEPPARRAPSASLADGASIAAQSAAGALYEHLESAWSSALYEHLESAWSCIPPSAPAPISALAPADLALAGPQPPADVPPPNPQLSLLAMPPSPLVSPPAMGAAPPTAAAAAHVAAIAPLLEPAAAHPPVPSAVPLSRLSPDDQAALRPLCAHLGMRVGMEAELLTLRELPPSAASVSTRAAAHAAPAPMAGAPSHTPPKLAPAPLGDAAFGALARLLAHEHSSLATLAFARADMSASRADALARAIARSARSPLATLNLDGQPIGPAGAHALVRALEAPGCALQMLSLRGNGVCNEGALELAAALEAAGARSRLRSLDLSANGISEKGAIALADCVRAGCPLRELLLRTNGVCDRGAVALAASLEASAHLRRLDLQGNALGDVGVSALAHALRANRALRTLALRGCQFGDVGASALASALRANSTLAELDCFANAIGDGGCAELADALCANAALHALELDHNRFGPAGGAALGAMLHANAALRSLALSSSSLGDEGMAALAGGLRANRALARLALRGDQLRAAGVAALASALRAGGNCSLAELDLDYTQLGAAGAVALGNALGVKGGACLAALVVCAHGLAAADIALLAGAFDNSPCLTRLDLLEPTLRTAGPGELLSHALVGTSAGSEPCAWHFAAHAELCAPPLPVANAPGVAATVNFGLHDC</sequence>
<dbReference type="EMBL" id="JAGTXO010000021">
    <property type="protein sequence ID" value="KAG8462284.1"/>
    <property type="molecule type" value="Genomic_DNA"/>
</dbReference>
<dbReference type="GO" id="GO:0005634">
    <property type="term" value="C:nucleus"/>
    <property type="evidence" value="ECO:0007669"/>
    <property type="project" value="TreeGrafter"/>
</dbReference>
<dbReference type="PANTHER" id="PTHR24113">
    <property type="entry name" value="RAN GTPASE-ACTIVATING PROTEIN 1"/>
    <property type="match status" value="1"/>
</dbReference>
<keyword evidence="2" id="KW-0433">Leucine-rich repeat</keyword>
<keyword evidence="6" id="KW-1185">Reference proteome</keyword>
<dbReference type="InterPro" id="IPR001611">
    <property type="entry name" value="Leu-rich_rpt"/>
</dbReference>